<dbReference type="SUPFAM" id="SSF52540">
    <property type="entry name" value="P-loop containing nucleoside triphosphate hydrolases"/>
    <property type="match status" value="1"/>
</dbReference>
<reference evidence="5" key="1">
    <citation type="submission" date="2009-09" db="EMBL/GenBank/DDBJ databases">
        <title>The complete chromosome of Alicyclobacillus acidocaldarius subsp. acidocaldarius DSM 446.</title>
        <authorList>
            <consortium name="US DOE Joint Genome Institute (JGI-PGF)"/>
            <person name="Lucas S."/>
            <person name="Copeland A."/>
            <person name="Lapidus A."/>
            <person name="Glavina del Rio T."/>
            <person name="Dalin E."/>
            <person name="Tice H."/>
            <person name="Bruce D."/>
            <person name="Goodwin L."/>
            <person name="Pitluck S."/>
            <person name="Kyrpides N."/>
            <person name="Mavromatis K."/>
            <person name="Ivanova N."/>
            <person name="Ovchinnikova G."/>
            <person name="Chertkov O."/>
            <person name="Sims D."/>
            <person name="Brettin T."/>
            <person name="Detter J.C."/>
            <person name="Han C."/>
            <person name="Larimer F."/>
            <person name="Land M."/>
            <person name="Hauser L."/>
            <person name="Markowitz V."/>
            <person name="Cheng J.-F."/>
            <person name="Hugenholtz P."/>
            <person name="Woyke T."/>
            <person name="Wu D."/>
            <person name="Pukall R."/>
            <person name="Klenk H.-P."/>
            <person name="Eisen J.A."/>
        </authorList>
    </citation>
    <scope>NUCLEOTIDE SEQUENCE [LARGE SCALE GENOMIC DNA]</scope>
    <source>
        <strain evidence="5">ATCC 27009 / DSM 446 / BCRC 14685 / JCM 5260 / KCTC 1825 / NBRC 15652 / NCIMB 11725 / NRRL B-14509 / 104-IA</strain>
    </source>
</reference>
<dbReference type="PANTHER" id="PTHR30121">
    <property type="entry name" value="UNCHARACTERIZED PROTEIN YJGR-RELATED"/>
    <property type="match status" value="1"/>
</dbReference>
<dbReference type="KEGG" id="aac:Aaci_0612"/>
<dbReference type="AlphaFoldDB" id="C8WSA2"/>
<feature type="domain" description="S1-like" evidence="3">
    <location>
        <begin position="561"/>
        <end position="619"/>
    </location>
</feature>
<dbReference type="GO" id="GO:0003723">
    <property type="term" value="F:RNA binding"/>
    <property type="evidence" value="ECO:0007669"/>
    <property type="project" value="InterPro"/>
</dbReference>
<proteinExistence type="predicted"/>
<dbReference type="PANTHER" id="PTHR30121:SF6">
    <property type="entry name" value="SLR6007 PROTEIN"/>
    <property type="match status" value="1"/>
</dbReference>
<dbReference type="PROSITE" id="PS50832">
    <property type="entry name" value="S1_IF1_TYPE"/>
    <property type="match status" value="1"/>
</dbReference>
<dbReference type="CDD" id="cd01127">
    <property type="entry name" value="TrwB_TraG_TraD_VirD4"/>
    <property type="match status" value="1"/>
</dbReference>
<sequence>MERPSVRPSKPSVLKDPQRTNQIEEHQAPSTSPEPKPSERWRPGKIQTRPFWVDFKFGEIQTRPFGLGGGRTKQKVGSLQPAEVWLRLLPAANGRQSESLVQKLATAAGGETVHFRVTCDDKGHLALWLGGPASRLDAMRSAFLQRCPGADAQEAILPETNGQVERKLRRVGVLGGWLSTDAELEPVLDALQPGVTLDIGFASRPQDAWTAPIRAALEGKSASSSSRLLKTFFESAPDETRKKEKETREERMRRERLEKALSERTTYYQVEITVTGPDARRVDAVVDELNIQLRHDHHLTARPAQGEETIALWREEELSCLVRMPNLAAAVGRRIPALQAGEVLLRDDELTEGIAVGRLIHPLKEARLVCIPTHTFLQHFALFGKTGSGKSATALMMIQSLLDEWVKRPKGQATGLTYIDPKQESVLNIMNRLLHLEQQGYPVDWSRVHYLSFGDGFPFDIPNEYPVGLNLLDRSGGLDVDDIADAVTSLLHAVYAGDTPLTDKLIKNAVRTLLDDTRTHSILALTYLYECPAFRERIQITDPLVRRFWRTTGESVKTSQLEAATNRLETLIGKERNRRIFGQLSMPFRLRQWMDEGHIVLIDIKNVDPINVKIIMGYLLNRYYVEAKTRTPNGSLPHMLMIDEAHNVQIPVIEKIIAETRAFGLSIGIITQFPEQLRNEIYKAISENVATIIACGVGPESAGIISVFQNRRFAPEILQGLPELVSCVYTKISGMGERAFKAKSDPPVIYLPDGRPAQYRTKEMDVAQRWAIDKILELQRRDCRHVSEVDQEIKEYLEWLESFMDEEVDDDTQPKKPSVKKKYEPTDDELPILEALVALVEEEGRWEGRTSALLEALEELGADVEEWSPKEFGKLLGRAEDWLREQGISSESARVRTGTEWRFERL</sequence>
<gene>
    <name evidence="4" type="ordered locus">Aaci_0612</name>
</gene>
<reference evidence="4 5" key="2">
    <citation type="journal article" date="2010" name="Stand. Genomic Sci.">
        <title>Complete genome sequence of Alicyclobacillus acidocaldarius type strain (104-IA).</title>
        <authorList>
            <person name="Mavromatis K."/>
            <person name="Sikorski J."/>
            <person name="Lapidus A."/>
            <person name="Glavina Del Rio T."/>
            <person name="Copeland A."/>
            <person name="Tice H."/>
            <person name="Cheng J.F."/>
            <person name="Lucas S."/>
            <person name="Chen F."/>
            <person name="Nolan M."/>
            <person name="Bruce D."/>
            <person name="Goodwin L."/>
            <person name="Pitluck S."/>
            <person name="Ivanova N."/>
            <person name="Ovchinnikova G."/>
            <person name="Pati A."/>
            <person name="Chen A."/>
            <person name="Palaniappan K."/>
            <person name="Land M."/>
            <person name="Hauser L."/>
            <person name="Chang Y.J."/>
            <person name="Jeffries C.D."/>
            <person name="Chain P."/>
            <person name="Meincke L."/>
            <person name="Sims D."/>
            <person name="Chertkov O."/>
            <person name="Han C."/>
            <person name="Brettin T."/>
            <person name="Detter J.C."/>
            <person name="Wahrenburg C."/>
            <person name="Rohde M."/>
            <person name="Pukall R."/>
            <person name="Goker M."/>
            <person name="Bristow J."/>
            <person name="Eisen J.A."/>
            <person name="Markowitz V."/>
            <person name="Hugenholtz P."/>
            <person name="Klenk H.P."/>
            <person name="Kyrpides N.C."/>
        </authorList>
    </citation>
    <scope>NUCLEOTIDE SEQUENCE [LARGE SCALE GENOMIC DNA]</scope>
    <source>
        <strain evidence="5">ATCC 27009 / DSM 446 / BCRC 14685 / JCM 5260 / KCTC 1825 / NBRC 15652 / NCIMB 11725 / NRRL B-14509 / 104-IA</strain>
    </source>
</reference>
<accession>C8WSA2</accession>
<dbReference type="GO" id="GO:0003743">
    <property type="term" value="F:translation initiation factor activity"/>
    <property type="evidence" value="ECO:0007669"/>
    <property type="project" value="UniProtKB-UniRule"/>
</dbReference>
<dbReference type="eggNOG" id="COG0433">
    <property type="taxonomic scope" value="Bacteria"/>
</dbReference>
<dbReference type="Pfam" id="PF01935">
    <property type="entry name" value="DUF87"/>
    <property type="match status" value="1"/>
</dbReference>
<feature type="compositionally biased region" description="Basic and acidic residues" evidence="2">
    <location>
        <begin position="16"/>
        <end position="27"/>
    </location>
</feature>
<evidence type="ECO:0000313" key="4">
    <source>
        <dbReference type="EMBL" id="ACV57660.1"/>
    </source>
</evidence>
<keyword evidence="1" id="KW-0396">Initiation factor</keyword>
<dbReference type="Gene3D" id="3.40.50.300">
    <property type="entry name" value="P-loop containing nucleotide triphosphate hydrolases"/>
    <property type="match status" value="2"/>
</dbReference>
<dbReference type="InterPro" id="IPR051162">
    <property type="entry name" value="T4SS_component"/>
</dbReference>
<protein>
    <recommendedName>
        <fullName evidence="3">S1-like domain-containing protein</fullName>
    </recommendedName>
</protein>
<organism evidence="4 5">
    <name type="scientific">Alicyclobacillus acidocaldarius subsp. acidocaldarius (strain ATCC 27009 / DSM 446 / BCRC 14685 / JCM 5260 / KCTC 1825 / NBRC 15652 / NCIMB 11725 / NRRL B-14509 / 104-IA)</name>
    <name type="common">Bacillus acidocaldarius</name>
    <dbReference type="NCBI Taxonomy" id="521098"/>
    <lineage>
        <taxon>Bacteria</taxon>
        <taxon>Bacillati</taxon>
        <taxon>Bacillota</taxon>
        <taxon>Bacilli</taxon>
        <taxon>Bacillales</taxon>
        <taxon>Alicyclobacillaceae</taxon>
        <taxon>Alicyclobacillus</taxon>
    </lineage>
</organism>
<feature type="region of interest" description="Disordered" evidence="2">
    <location>
        <begin position="1"/>
        <end position="43"/>
    </location>
</feature>
<evidence type="ECO:0000256" key="1">
    <source>
        <dbReference type="PROSITE-ProRule" id="PRU00181"/>
    </source>
</evidence>
<dbReference type="Proteomes" id="UP000001917">
    <property type="component" value="Chromosome"/>
</dbReference>
<name>C8WSA2_ALIAD</name>
<dbReference type="HOGENOM" id="CLU_320213_0_0_9"/>
<evidence type="ECO:0000259" key="3">
    <source>
        <dbReference type="PROSITE" id="PS50832"/>
    </source>
</evidence>
<dbReference type="InterPro" id="IPR006196">
    <property type="entry name" value="RNA-binding_domain_S1_IF1"/>
</dbReference>
<evidence type="ECO:0000256" key="2">
    <source>
        <dbReference type="SAM" id="MobiDB-lite"/>
    </source>
</evidence>
<keyword evidence="1" id="KW-0648">Protein biosynthesis</keyword>
<keyword evidence="5" id="KW-1185">Reference proteome</keyword>
<dbReference type="EMBL" id="CP001727">
    <property type="protein sequence ID" value="ACV57660.1"/>
    <property type="molecule type" value="Genomic_DNA"/>
</dbReference>
<dbReference type="InterPro" id="IPR027417">
    <property type="entry name" value="P-loop_NTPase"/>
</dbReference>
<dbReference type="STRING" id="521098.Aaci_0612"/>
<evidence type="ECO:0000313" key="5">
    <source>
        <dbReference type="Proteomes" id="UP000001917"/>
    </source>
</evidence>
<dbReference type="InterPro" id="IPR002789">
    <property type="entry name" value="HerA_central"/>
</dbReference>